<accession>A0AAE1VEZ6</accession>
<organism evidence="1 2">
    <name type="scientific">Anisodus tanguticus</name>
    <dbReference type="NCBI Taxonomy" id="243964"/>
    <lineage>
        <taxon>Eukaryota</taxon>
        <taxon>Viridiplantae</taxon>
        <taxon>Streptophyta</taxon>
        <taxon>Embryophyta</taxon>
        <taxon>Tracheophyta</taxon>
        <taxon>Spermatophyta</taxon>
        <taxon>Magnoliopsida</taxon>
        <taxon>eudicotyledons</taxon>
        <taxon>Gunneridae</taxon>
        <taxon>Pentapetalae</taxon>
        <taxon>asterids</taxon>
        <taxon>lamiids</taxon>
        <taxon>Solanales</taxon>
        <taxon>Solanaceae</taxon>
        <taxon>Solanoideae</taxon>
        <taxon>Hyoscyameae</taxon>
        <taxon>Anisodus</taxon>
    </lineage>
</organism>
<reference evidence="1" key="1">
    <citation type="submission" date="2023-12" db="EMBL/GenBank/DDBJ databases">
        <title>Genome assembly of Anisodus tanguticus.</title>
        <authorList>
            <person name="Wang Y.-J."/>
        </authorList>
    </citation>
    <scope>NUCLEOTIDE SEQUENCE</scope>
    <source>
        <strain evidence="1">KB-2021</strain>
        <tissue evidence="1">Leaf</tissue>
    </source>
</reference>
<proteinExistence type="predicted"/>
<name>A0AAE1VEZ6_9SOLA</name>
<gene>
    <name evidence="1" type="ORF">RND71_020028</name>
</gene>
<sequence>MLIWAQNQLDEKAFYPRITNLSTASLEDPAVQNTIQVPFTIRIASLNRANARGPCSIFFEPLVAG</sequence>
<evidence type="ECO:0000313" key="2">
    <source>
        <dbReference type="Proteomes" id="UP001291623"/>
    </source>
</evidence>
<dbReference type="Proteomes" id="UP001291623">
    <property type="component" value="Unassembled WGS sequence"/>
</dbReference>
<protein>
    <submittedName>
        <fullName evidence="1">Uncharacterized protein</fullName>
    </submittedName>
</protein>
<comment type="caution">
    <text evidence="1">The sequence shown here is derived from an EMBL/GenBank/DDBJ whole genome shotgun (WGS) entry which is preliminary data.</text>
</comment>
<dbReference type="EMBL" id="JAVYJV010000010">
    <property type="protein sequence ID" value="KAK4361076.1"/>
    <property type="molecule type" value="Genomic_DNA"/>
</dbReference>
<dbReference type="AlphaFoldDB" id="A0AAE1VEZ6"/>
<keyword evidence="2" id="KW-1185">Reference proteome</keyword>
<evidence type="ECO:0000313" key="1">
    <source>
        <dbReference type="EMBL" id="KAK4361076.1"/>
    </source>
</evidence>